<keyword evidence="1" id="KW-1133">Transmembrane helix</keyword>
<protein>
    <submittedName>
        <fullName evidence="2">Uncharacterized protein</fullName>
    </submittedName>
</protein>
<gene>
    <name evidence="2" type="ORF">PHET_05842</name>
</gene>
<organism evidence="2 3">
    <name type="scientific">Paragonimus heterotremus</name>
    <dbReference type="NCBI Taxonomy" id="100268"/>
    <lineage>
        <taxon>Eukaryota</taxon>
        <taxon>Metazoa</taxon>
        <taxon>Spiralia</taxon>
        <taxon>Lophotrochozoa</taxon>
        <taxon>Platyhelminthes</taxon>
        <taxon>Trematoda</taxon>
        <taxon>Digenea</taxon>
        <taxon>Plagiorchiida</taxon>
        <taxon>Troglotremata</taxon>
        <taxon>Troglotrematidae</taxon>
        <taxon>Paragonimus</taxon>
    </lineage>
</organism>
<dbReference type="EMBL" id="LUCH01002976">
    <property type="protein sequence ID" value="KAF5400705.1"/>
    <property type="molecule type" value="Genomic_DNA"/>
</dbReference>
<sequence length="148" mass="16273">MQILRAFTLCVFCSTTVIFTSFALANSPYITEDGQHALKTATFALCLMGLIAFAGALIFSIVTLFAFCRNKIKGILLIALGLTATLFLGISYGLLWKFYRESQNRLISLSQQIPPTPGEWLFASFCAGLGLTTIGVITFSWRDEVLDI</sequence>
<dbReference type="Proteomes" id="UP000748531">
    <property type="component" value="Unassembled WGS sequence"/>
</dbReference>
<dbReference type="AlphaFoldDB" id="A0A8J4WR96"/>
<comment type="caution">
    <text evidence="2">The sequence shown here is derived from an EMBL/GenBank/DDBJ whole genome shotgun (WGS) entry which is preliminary data.</text>
</comment>
<name>A0A8J4WR96_9TREM</name>
<evidence type="ECO:0000256" key="1">
    <source>
        <dbReference type="SAM" id="Phobius"/>
    </source>
</evidence>
<accession>A0A8J4WR96</accession>
<feature type="transmembrane region" description="Helical" evidence="1">
    <location>
        <begin position="119"/>
        <end position="141"/>
    </location>
</feature>
<evidence type="ECO:0000313" key="2">
    <source>
        <dbReference type="EMBL" id="KAF5400705.1"/>
    </source>
</evidence>
<proteinExistence type="predicted"/>
<evidence type="ECO:0000313" key="3">
    <source>
        <dbReference type="Proteomes" id="UP000748531"/>
    </source>
</evidence>
<feature type="transmembrane region" description="Helical" evidence="1">
    <location>
        <begin position="41"/>
        <end position="68"/>
    </location>
</feature>
<dbReference type="OrthoDB" id="10306031at2759"/>
<keyword evidence="1" id="KW-0472">Membrane</keyword>
<keyword evidence="1" id="KW-0812">Transmembrane</keyword>
<feature type="transmembrane region" description="Helical" evidence="1">
    <location>
        <begin position="75"/>
        <end position="99"/>
    </location>
</feature>
<keyword evidence="3" id="KW-1185">Reference proteome</keyword>
<reference evidence="2" key="1">
    <citation type="submission" date="2019-05" db="EMBL/GenBank/DDBJ databases">
        <title>Annotation for the trematode Paragonimus heterotremus.</title>
        <authorList>
            <person name="Choi Y.-J."/>
        </authorList>
    </citation>
    <scope>NUCLEOTIDE SEQUENCE</scope>
    <source>
        <strain evidence="2">LC</strain>
    </source>
</reference>